<name>A0A2U8H340_9RHOO</name>
<dbReference type="EMBL" id="CP022188">
    <property type="protein sequence ID" value="AWI80362.1"/>
    <property type="molecule type" value="Genomic_DNA"/>
</dbReference>
<dbReference type="Proteomes" id="UP000244902">
    <property type="component" value="Chromosome"/>
</dbReference>
<organism evidence="1 2">
    <name type="scientific">Parazoarcus communis</name>
    <dbReference type="NCBI Taxonomy" id="41977"/>
    <lineage>
        <taxon>Bacteria</taxon>
        <taxon>Pseudomonadati</taxon>
        <taxon>Pseudomonadota</taxon>
        <taxon>Betaproteobacteria</taxon>
        <taxon>Rhodocyclales</taxon>
        <taxon>Zoogloeaceae</taxon>
        <taxon>Parazoarcus</taxon>
    </lineage>
</organism>
<dbReference type="RefSeq" id="WP_108973889.1">
    <property type="nucleotide sequence ID" value="NZ_CP022188.1"/>
</dbReference>
<sequence length="255" mass="27740">MTQALPRTSFTRSGLVRALADLAAEDVPESRQSFAERVGQWLDFKDALPLYSVLNPGTSGAAVQGSATASPEYAALREEFDRVRAALADSIVADGVFRPGKARIELPTPVPNAPVESAAEFSPYRRYYLAHQRDMQAGIAPLRTSARAALSRHSPALQHLAALDAVLDQALATRERTLLSTVTSLLAKRFEHLYAAHQAAQVEAQAEDDPSRWMEPGGWLAVFCREMQTVLLAELDTRLQPVAGLIEALHNEVTG</sequence>
<evidence type="ECO:0000313" key="1">
    <source>
        <dbReference type="EMBL" id="AWI80362.1"/>
    </source>
</evidence>
<evidence type="ECO:0000313" key="2">
    <source>
        <dbReference type="Proteomes" id="UP000244902"/>
    </source>
</evidence>
<evidence type="ECO:0008006" key="3">
    <source>
        <dbReference type="Google" id="ProtNLM"/>
    </source>
</evidence>
<dbReference type="Pfam" id="PF11828">
    <property type="entry name" value="DUF3348"/>
    <property type="match status" value="1"/>
</dbReference>
<reference evidence="1 2" key="1">
    <citation type="submission" date="2017-06" db="EMBL/GenBank/DDBJ databases">
        <title>Azoarcus sp. TSNA42 complete genome sequence.</title>
        <authorList>
            <person name="Woo J.-H."/>
            <person name="Kim H.-S."/>
        </authorList>
    </citation>
    <scope>NUCLEOTIDE SEQUENCE [LARGE SCALE GENOMIC DNA]</scope>
    <source>
        <strain evidence="1 2">TSNA42</strain>
    </source>
</reference>
<protein>
    <recommendedName>
        <fullName evidence="3">DUF3348 domain-containing protein</fullName>
    </recommendedName>
</protein>
<accession>A0A2U8H340</accession>
<dbReference type="OrthoDB" id="5949373at2"/>
<gene>
    <name evidence="1" type="ORF">CEW87_13935</name>
</gene>
<dbReference type="AlphaFoldDB" id="A0A2U8H340"/>
<proteinExistence type="predicted"/>
<dbReference type="InterPro" id="IPR021783">
    <property type="entry name" value="DUF3348"/>
</dbReference>